<dbReference type="InterPro" id="IPR015889">
    <property type="entry name" value="Intradiol_dOase_core"/>
</dbReference>
<reference evidence="1 2" key="1">
    <citation type="journal article" date="2025" name="Microbiol. Resour. Announc.">
        <title>Draft genome sequences for Neonectria magnoliae and Neonectria punicea, canker pathogens of Liriodendron tulipifera and Acer saccharum in West Virginia.</title>
        <authorList>
            <person name="Petronek H.M."/>
            <person name="Kasson M.T."/>
            <person name="Metheny A.M."/>
            <person name="Stauder C.M."/>
            <person name="Lovett B."/>
            <person name="Lynch S.C."/>
            <person name="Garnas J.R."/>
            <person name="Kasson L.R."/>
            <person name="Stajich J.E."/>
        </authorList>
    </citation>
    <scope>NUCLEOTIDE SEQUENCE [LARGE SCALE GENOMIC DNA]</scope>
    <source>
        <strain evidence="1 2">NRRL 64651</strain>
    </source>
</reference>
<proteinExistence type="predicted"/>
<organism evidence="1 2">
    <name type="scientific">Neonectria magnoliae</name>
    <dbReference type="NCBI Taxonomy" id="2732573"/>
    <lineage>
        <taxon>Eukaryota</taxon>
        <taxon>Fungi</taxon>
        <taxon>Dikarya</taxon>
        <taxon>Ascomycota</taxon>
        <taxon>Pezizomycotina</taxon>
        <taxon>Sordariomycetes</taxon>
        <taxon>Hypocreomycetidae</taxon>
        <taxon>Hypocreales</taxon>
        <taxon>Nectriaceae</taxon>
        <taxon>Neonectria</taxon>
    </lineage>
</organism>
<gene>
    <name evidence="1" type="ORF">QQZ08_010022</name>
</gene>
<accession>A0ABR1HL85</accession>
<dbReference type="Gene3D" id="2.60.130.10">
    <property type="entry name" value="Aromatic compound dioxygenase"/>
    <property type="match status" value="1"/>
</dbReference>
<protein>
    <submittedName>
        <fullName evidence="1">Uncharacterized protein</fullName>
    </submittedName>
</protein>
<sequence length="99" mass="11104">MFEKQGWDHPITALYLRGDPYETSDAVFGVKKSLVVDLTRVDGPTAQKYGVEEGIWFLQSTFVLASTSDTDELRDRNATEELAKLGLSMKLIDHLLSLI</sequence>
<name>A0ABR1HL85_9HYPO</name>
<evidence type="ECO:0000313" key="1">
    <source>
        <dbReference type="EMBL" id="KAK7421306.1"/>
    </source>
</evidence>
<dbReference type="EMBL" id="JAZAVK010000122">
    <property type="protein sequence ID" value="KAK7421306.1"/>
    <property type="molecule type" value="Genomic_DNA"/>
</dbReference>
<dbReference type="SUPFAM" id="SSF49482">
    <property type="entry name" value="Aromatic compound dioxygenase"/>
    <property type="match status" value="1"/>
</dbReference>
<keyword evidence="2" id="KW-1185">Reference proteome</keyword>
<comment type="caution">
    <text evidence="1">The sequence shown here is derived from an EMBL/GenBank/DDBJ whole genome shotgun (WGS) entry which is preliminary data.</text>
</comment>
<dbReference type="Proteomes" id="UP001498421">
    <property type="component" value="Unassembled WGS sequence"/>
</dbReference>
<evidence type="ECO:0000313" key="2">
    <source>
        <dbReference type="Proteomes" id="UP001498421"/>
    </source>
</evidence>